<dbReference type="GO" id="GO:0005524">
    <property type="term" value="F:ATP binding"/>
    <property type="evidence" value="ECO:0007669"/>
    <property type="project" value="UniProtKB-KW"/>
</dbReference>
<keyword evidence="25" id="KW-1185">Reference proteome</keyword>
<comment type="similarity">
    <text evidence="2 21">Belongs to the paramyxovirus L protein family.</text>
</comment>
<evidence type="ECO:0000256" key="12">
    <source>
        <dbReference type="ARBA" id="ARBA00022844"/>
    </source>
</evidence>
<evidence type="ECO:0000256" key="16">
    <source>
        <dbReference type="ARBA" id="ARBA00024494"/>
    </source>
</evidence>
<keyword evidence="14 21" id="KW-0506">mRNA capping</keyword>
<evidence type="ECO:0000256" key="21">
    <source>
        <dbReference type="PIRNR" id="PIRNR000830"/>
    </source>
</evidence>
<evidence type="ECO:0000256" key="11">
    <source>
        <dbReference type="ARBA" id="ARBA00022840"/>
    </source>
</evidence>
<proteinExistence type="inferred from homology"/>
<evidence type="ECO:0000256" key="13">
    <source>
        <dbReference type="ARBA" id="ARBA00022953"/>
    </source>
</evidence>
<evidence type="ECO:0000256" key="19">
    <source>
        <dbReference type="ARBA" id="ARBA00047370"/>
    </source>
</evidence>
<comment type="function">
    <text evidence="21">RNA-directed RNA polymerase that catalyzes the transcription of viral mRNAs, their capping and polyadenylation. The template is composed of the viral RNA tightly encapsidated by the nucleoprotein (N). The viral polymerase binds to the genomic RNA at the 3' leader promoter, and transcribes subsequently all viral mRNAs with a decreasing efficiency. The first gene is the most transcribed, and the last the least transcribed. The viral phosphoprotein acts as a processivity factor. Capping is concomitant with initiation of mRNA transcription. Indeed, a GDP polyribonucleotidyl transferase (PRNTase) adds the cap structure when the nascent RNA chain length has reached few nucleotides. Ribose 2'-O methylation of viral mRNA cap precedes and facilitates subsequent guanine-N-7 methylation, both activities being carried by the viral polymerase. Polyadenylation of mRNAs occur by a stuttering mechanism at a slipery stop site present at the end viral genes. After finishing transcription of a mRNA, the polymerase can resume transcription of the downstream gene.</text>
</comment>
<evidence type="ECO:0000256" key="8">
    <source>
        <dbReference type="ARBA" id="ARBA00022695"/>
    </source>
</evidence>
<dbReference type="EMBL" id="JQ886184">
    <property type="protein sequence ID" value="AFN06859.1"/>
    <property type="molecule type" value="Viral_cRNA"/>
</dbReference>
<dbReference type="GO" id="GO:0003924">
    <property type="term" value="F:GTPase activity"/>
    <property type="evidence" value="ECO:0007669"/>
    <property type="project" value="RHEA"/>
</dbReference>
<evidence type="ECO:0000259" key="22">
    <source>
        <dbReference type="PROSITE" id="PS50526"/>
    </source>
</evidence>
<keyword evidence="11 21" id="KW-0067">ATP-binding</keyword>
<dbReference type="PROSITE" id="PS50526">
    <property type="entry name" value="RDRP_SSRNA_NEG_NONSEG"/>
    <property type="match status" value="1"/>
</dbReference>
<dbReference type="GO" id="GO:0003968">
    <property type="term" value="F:RNA-directed RNA polymerase activity"/>
    <property type="evidence" value="ECO:0007669"/>
    <property type="project" value="UniProtKB-KW"/>
</dbReference>
<evidence type="ECO:0000256" key="1">
    <source>
        <dbReference type="ARBA" id="ARBA00003132"/>
    </source>
</evidence>
<keyword evidence="5 21" id="KW-0507">mRNA processing</keyword>
<dbReference type="GeneID" id="21011932"/>
<keyword evidence="21" id="KW-1035">Host cytoplasm</keyword>
<feature type="domain" description="RdRp catalytic" evidence="22">
    <location>
        <begin position="666"/>
        <end position="850"/>
    </location>
</feature>
<dbReference type="EC" id="2.1.1.-" evidence="21"/>
<evidence type="ECO:0000256" key="9">
    <source>
        <dbReference type="ARBA" id="ARBA00022741"/>
    </source>
</evidence>
<organism evidence="24 25">
    <name type="scientific">avian paramyxovirus 11</name>
    <dbReference type="NCBI Taxonomy" id="2560310"/>
    <lineage>
        <taxon>Viruses</taxon>
        <taxon>Riboviria</taxon>
        <taxon>Orthornavirae</taxon>
        <taxon>Negarnaviricota</taxon>
        <taxon>Haploviricotina</taxon>
        <taxon>Monjiviricetes</taxon>
        <taxon>Mononegavirales</taxon>
        <taxon>Paramyxoviridae</taxon>
        <taxon>Avulavirinae</taxon>
        <taxon>Metaavulavirus</taxon>
        <taxon>Metaavulavirus galliense</taxon>
    </lineage>
</organism>
<evidence type="ECO:0000256" key="14">
    <source>
        <dbReference type="ARBA" id="ARBA00023042"/>
    </source>
</evidence>
<evidence type="ECO:0000256" key="10">
    <source>
        <dbReference type="ARBA" id="ARBA00022801"/>
    </source>
</evidence>
<dbReference type="InterPro" id="IPR016269">
    <property type="entry name" value="RNA-dir_pol_paramyxovirus"/>
</dbReference>
<dbReference type="Pfam" id="PF14318">
    <property type="entry name" value="Mononeg_mRNAcap"/>
    <property type="match status" value="1"/>
</dbReference>
<dbReference type="InterPro" id="IPR014023">
    <property type="entry name" value="Mononeg_RNA_pol_cat"/>
</dbReference>
<dbReference type="KEGG" id="vg:21011932"/>
<keyword evidence="7 21" id="KW-0949">S-adenosyl-L-methionine</keyword>
<dbReference type="EC" id="2.7.7.88" evidence="21"/>
<comment type="catalytic activity">
    <reaction evidence="20 21">
        <text>GTP + H2O = GDP + phosphate + H(+)</text>
        <dbReference type="Rhea" id="RHEA:19669"/>
        <dbReference type="ChEBI" id="CHEBI:15377"/>
        <dbReference type="ChEBI" id="CHEBI:15378"/>
        <dbReference type="ChEBI" id="CHEBI:37565"/>
        <dbReference type="ChEBI" id="CHEBI:43474"/>
        <dbReference type="ChEBI" id="CHEBI:58189"/>
    </reaction>
</comment>
<dbReference type="GO" id="GO:0044423">
    <property type="term" value="C:virion component"/>
    <property type="evidence" value="ECO:0007669"/>
    <property type="project" value="UniProtKB-KW"/>
</dbReference>
<keyword evidence="10" id="KW-0378">Hydrolase</keyword>
<evidence type="ECO:0000256" key="20">
    <source>
        <dbReference type="ARBA" id="ARBA00048548"/>
    </source>
</evidence>
<keyword evidence="15" id="KW-0511">Multifunctional enzyme</keyword>
<evidence type="ECO:0000256" key="15">
    <source>
        <dbReference type="ARBA" id="ARBA00023268"/>
    </source>
</evidence>
<keyword evidence="8 21" id="KW-0548">Nucleotidyltransferase</keyword>
<dbReference type="GO" id="GO:0004482">
    <property type="term" value="F:mRNA 5'-cap (guanine-N7-)-methyltransferase activity"/>
    <property type="evidence" value="ECO:0007669"/>
    <property type="project" value="InterPro"/>
</dbReference>
<protein>
    <recommendedName>
        <fullName evidence="21">RNA-directed RNA polymerase L</fullName>
        <shortName evidence="21">Protein L</shortName>
    </recommendedName>
    <alternativeName>
        <fullName evidence="21">Large structural protein</fullName>
    </alternativeName>
    <alternativeName>
        <fullName evidence="21">Replicase</fullName>
    </alternativeName>
    <alternativeName>
        <fullName evidence="21">Transcriptase</fullName>
    </alternativeName>
    <domain>
        <recommendedName>
            <fullName evidence="21">RNA-directed RNA polymerase</fullName>
            <ecNumber evidence="21">2.7.7.48</ecNumber>
        </recommendedName>
    </domain>
    <domain>
        <recommendedName>
            <fullName evidence="21">GTP phosphohydrolase</fullName>
            <ecNumber evidence="21">3.6.1.-</ecNumber>
        </recommendedName>
    </domain>
    <domain>
        <recommendedName>
            <fullName evidence="21">GDP polyribonucleotidyltransferase</fullName>
            <ecNumber evidence="21">2.7.7.88</ecNumber>
        </recommendedName>
        <alternativeName>
            <fullName evidence="21">PRNTase</fullName>
        </alternativeName>
    </domain>
    <domain>
        <recommendedName>
            <fullName evidence="21">mRNA (nucleoside-2'-O-)-methyltransferase</fullName>
            <shortName evidence="21">N1-2'-O-MTase</shortName>
            <ecNumber evidence="21">2.1.1.-</ecNumber>
        </recommendedName>
    </domain>
    <domain>
        <recommendedName>
            <fullName evidence="21">mRNA (guanine-N(7)-)-methyltransferase</fullName>
            <shortName evidence="21">G-N7-MTase</shortName>
        </recommendedName>
    </domain>
</protein>
<comment type="catalytic activity">
    <reaction evidence="19">
        <text>a 5'-end (5'-triphosphoguanosine)-adenylyl-adenylyl-cytidylyl-adenosine in mRNA + 2 S-adenosyl-L-methionine = a 5'-end (N(7)-methyl 5'-triphosphoguanosine)-(2'-O-methyladenylyl)-adenylyl-cytidylyl-adenosine in mRNA + 2 S-adenosyl-L-homocysteine + H(+)</text>
        <dbReference type="Rhea" id="RHEA:65376"/>
        <dbReference type="Rhea" id="RHEA-COMP:16797"/>
        <dbReference type="Rhea" id="RHEA-COMP:16798"/>
        <dbReference type="ChEBI" id="CHEBI:15378"/>
        <dbReference type="ChEBI" id="CHEBI:57856"/>
        <dbReference type="ChEBI" id="CHEBI:59789"/>
        <dbReference type="ChEBI" id="CHEBI:156483"/>
        <dbReference type="ChEBI" id="CHEBI:156484"/>
        <dbReference type="EC" id="2.1.1.375"/>
    </reaction>
</comment>
<keyword evidence="3 21" id="KW-0696">RNA-directed RNA polymerase</keyword>
<keyword evidence="6 21" id="KW-0808">Transferase</keyword>
<reference evidence="24 25" key="1">
    <citation type="journal article" date="2012" name="J. Virol.">
        <title>Complete genome sequence of a novel avian paramyxovirus.</title>
        <authorList>
            <person name="Briand F.-X."/>
            <person name="Henry A."/>
            <person name="Massin P."/>
            <person name="Jestin V."/>
        </authorList>
    </citation>
    <scope>NUCLEOTIDE SEQUENCE [LARGE SCALE GENOMIC DNA]</scope>
    <source>
        <strain evidence="24">Common_snipe/France/100212/2010</strain>
    </source>
</reference>
<keyword evidence="12 21" id="KW-0946">Virion</keyword>
<keyword evidence="13 21" id="KW-0693">Viral RNA replication</keyword>
<dbReference type="EC" id="2.7.7.48" evidence="21"/>
<accession>I6U0Z3</accession>
<dbReference type="PROSITE" id="PS51590">
    <property type="entry name" value="SAM_MT_MNV_L"/>
    <property type="match status" value="1"/>
</dbReference>
<dbReference type="InterPro" id="IPR039736">
    <property type="entry name" value="L_poly_C"/>
</dbReference>
<evidence type="ECO:0000256" key="18">
    <source>
        <dbReference type="ARBA" id="ARBA00047332"/>
    </source>
</evidence>
<dbReference type="Proteomes" id="UP000114585">
    <property type="component" value="Segment"/>
</dbReference>
<name>I6U0Z3_9MONO</name>
<evidence type="ECO:0000256" key="6">
    <source>
        <dbReference type="ARBA" id="ARBA00022679"/>
    </source>
</evidence>
<evidence type="ECO:0000313" key="24">
    <source>
        <dbReference type="EMBL" id="AFN06859.1"/>
    </source>
</evidence>
<dbReference type="RefSeq" id="YP_009094483.1">
    <property type="nucleotide sequence ID" value="NC_025407.1"/>
</dbReference>
<dbReference type="NCBIfam" id="TIGR04198">
    <property type="entry name" value="paramyx_RNAcap"/>
    <property type="match status" value="1"/>
</dbReference>
<evidence type="ECO:0000256" key="3">
    <source>
        <dbReference type="ARBA" id="ARBA00022484"/>
    </source>
</evidence>
<comment type="catalytic activity">
    <reaction evidence="17 21">
        <text>a 5'-end (5'-triphosphoguanosine)-(2'-O-methyladenylyl)-adenylyl-cytidylyl-adenosine in mRNA + S-adenosyl-L-methionine = a 5'-end (N(7)-methyl 5'-triphosphoguanosine)-(2'-O-methyladenylyl)-adenylyl-cytidylyl-adenosine in mRNA + S-adenosyl-L-homocysteine</text>
        <dbReference type="Rhea" id="RHEA:65440"/>
        <dbReference type="Rhea" id="RHEA-COMP:16798"/>
        <dbReference type="Rhea" id="RHEA-COMP:16801"/>
        <dbReference type="ChEBI" id="CHEBI:57856"/>
        <dbReference type="ChEBI" id="CHEBI:59789"/>
        <dbReference type="ChEBI" id="CHEBI:156482"/>
        <dbReference type="ChEBI" id="CHEBI:156483"/>
    </reaction>
</comment>
<evidence type="ECO:0000256" key="5">
    <source>
        <dbReference type="ARBA" id="ARBA00022664"/>
    </source>
</evidence>
<feature type="domain" description="Mononegavirus-type SAM-dependent 2'-O-MTase" evidence="23">
    <location>
        <begin position="1791"/>
        <end position="2004"/>
    </location>
</feature>
<comment type="catalytic activity">
    <reaction evidence="21">
        <text>RNA(n) + a ribonucleoside 5'-triphosphate = RNA(n+1) + diphosphate</text>
        <dbReference type="Rhea" id="RHEA:21248"/>
        <dbReference type="Rhea" id="RHEA-COMP:14527"/>
        <dbReference type="Rhea" id="RHEA-COMP:17342"/>
        <dbReference type="ChEBI" id="CHEBI:33019"/>
        <dbReference type="ChEBI" id="CHEBI:61557"/>
        <dbReference type="ChEBI" id="CHEBI:140395"/>
        <dbReference type="EC" id="2.7.7.48"/>
    </reaction>
</comment>
<keyword evidence="4 21" id="KW-0489">Methyltransferase</keyword>
<evidence type="ECO:0000256" key="17">
    <source>
        <dbReference type="ARBA" id="ARBA00024499"/>
    </source>
</evidence>
<dbReference type="Pfam" id="PF00946">
    <property type="entry name" value="Mononeg_RNA_pol"/>
    <property type="match status" value="1"/>
</dbReference>
<keyword evidence="9 21" id="KW-0547">Nucleotide-binding</keyword>
<evidence type="ECO:0000313" key="25">
    <source>
        <dbReference type="Proteomes" id="UP000114585"/>
    </source>
</evidence>
<comment type="catalytic activity">
    <reaction evidence="16">
        <text>a 5'-end triphospho-adenylyl-adenylyl-cytidylyl-adenosine in mRNA + GDP + H(+) = a 5'-end (5'-triphosphoguanosine)-adenylyl-adenylyl-cytidylyl-adenosine in mRNA + diphosphate</text>
        <dbReference type="Rhea" id="RHEA:65436"/>
        <dbReference type="Rhea" id="RHEA-COMP:16797"/>
        <dbReference type="Rhea" id="RHEA-COMP:16799"/>
        <dbReference type="ChEBI" id="CHEBI:15378"/>
        <dbReference type="ChEBI" id="CHEBI:33019"/>
        <dbReference type="ChEBI" id="CHEBI:58189"/>
        <dbReference type="ChEBI" id="CHEBI:156484"/>
        <dbReference type="ChEBI" id="CHEBI:156503"/>
        <dbReference type="EC" id="2.7.7.88"/>
    </reaction>
</comment>
<comment type="subcellular location">
    <subcellularLocation>
        <location evidence="21">Virion</location>
    </subcellularLocation>
    <subcellularLocation>
        <location evidence="21">Host cytoplasm</location>
    </subcellularLocation>
</comment>
<comment type="catalytic activity">
    <reaction evidence="18 21">
        <text>a 5'-end (5'-triphosphoguanosine)-adenylyl-adenylyl-cytidylyl-adenosine in mRNA + S-adenosyl-L-methionine = a 5'-end (5'-triphosphoguanosine)-(2'-O-methyladenylyl)-adenylyl-cytidylyl-adenosine in mRNA + S-adenosyl-L-homocysteine + H(+)</text>
        <dbReference type="Rhea" id="RHEA:65380"/>
        <dbReference type="Rhea" id="RHEA-COMP:16797"/>
        <dbReference type="Rhea" id="RHEA-COMP:16801"/>
        <dbReference type="ChEBI" id="CHEBI:15378"/>
        <dbReference type="ChEBI" id="CHEBI:57856"/>
        <dbReference type="ChEBI" id="CHEBI:59789"/>
        <dbReference type="ChEBI" id="CHEBI:156482"/>
        <dbReference type="ChEBI" id="CHEBI:156484"/>
    </reaction>
</comment>
<evidence type="ECO:0000256" key="7">
    <source>
        <dbReference type="ARBA" id="ARBA00022691"/>
    </source>
</evidence>
<dbReference type="InterPro" id="IPR025786">
    <property type="entry name" value="Mononega_L_MeTrfase"/>
</dbReference>
<comment type="function">
    <text evidence="1 21">RNA-directed RNA polymerase that catalyzes the replication of viral genomic RNA. The template is composed of the viral RNA tightly encapsidated by the nucleoprotein (N). The replicase mode is dependent on intracellular N protein concentration. In this mode, the polymerase replicates the whole viral genome without recognizing transcriptional signals, and the replicated genome is not caped or polyadenylated.</text>
</comment>
<dbReference type="EC" id="3.6.1.-" evidence="21"/>
<evidence type="ECO:0000256" key="4">
    <source>
        <dbReference type="ARBA" id="ARBA00022603"/>
    </source>
</evidence>
<evidence type="ECO:0000259" key="23">
    <source>
        <dbReference type="PROSITE" id="PS51590"/>
    </source>
</evidence>
<sequence>MEVKQSDQIILPEVHLNSPIVKNKLKFYWQILGLPLPAELTDEYDDWYTRWDDIMRRESKTARRFSFFKDKIIAGLKKRGLLINSITPVVHPRTLLDLTTIETTLGIGFMEKCKKTLYRTIKDKSTQYKSLFLKLSRKLTSTDCLFSVINDLGQQDPLYLCADDLIENPAVFESTKWSHPLMFWLYVRQVMRHLIRGFRSQPANCSYQLFFESTWLIGVLPEILVLINTERNYFTILTFEMVLMYTDLVEGRNNLLAIAPLNPLTLPLVPKLDLLIELIDRLALEVGNDVYNTIASLESLAYGAVQLHDRSVNHAGEFFSFVLSEIEEELKSKLDPKSVLDFIRIIRGIYSGLTTDQAAEMLCIMRIWGHPLLSARRAAKKVRDSMCAPKMINLDIVFQVLAFFKAQIINGYRKSHSGLWPNIRKDSIHSDHINTLYLDAAEIPYSTALQHYRELSLLEFEKSIDFDLGADLSCFLKDKAISRPQSQWLNSFRHSLLPVCKNESRYAIDSTNRLLLDFLQSSDFNPQEEFEYVTSMAYLDDVEFCASYSLKEKEIKTDGRIFAKLTRKMRSCQVLLEALLAEHVCDFFAENGVSMEQLALTKSLLAMSQLSPRVAEHSPRIKREGDIKKSRLNIDKQFINHDSLDSCSKNDYKRNLHGIRKEKITIATFLTTDLQKYCLNWRYESIKLFAMALNQLFGIPHGYEWHHLRLQNTTMFVGDPFNPPLVLDSQDLRDQQNDDIFIVSPRGGIEGLCQKMWTMISISAINCAATKVGCRVASMVQGDNQVIAITKEIKKGENASIVSEELDNLGDTFFNEFKQINFGLGHNLKLKETIKSQSFFVYSKRIFFEGKILSQSLKNALKLQFVSDHVGENTVASCSTISSTVARLIENGFPKDTAFILNLISITRQLLFDETYSITNDYTAAEQLIGSKHPLNLAKAVLIPGQTGGYNFLNLARLFTRNIGDPITCSLFDIKMYISAGLLDRYVLRNIVLRTPGDGSWVTLCMDPYALNIPYIQLPLTYLKKHTQRSLLHHSSNPLLSGVRIDTQVEEEGDLCQFLLDREVVLPRVAHVILDNSVLGRRRHIQGLIDTTPTIVRHALNHHPISRKKLDLITDYSLNYLIALHDNILHPQPEGIDPLNLWETGLIHHDTCSVTLADFTRATSWSNLLNGRRISGITTPDTLELVSGCLITRTSRCTECALGDSKFTWFYLPAPIDLSDPSQSDIAQRVPYVGSKTEERRAASLSTIKGMTNHLRASLRLASVYIWAYGDTDQNWEQIHTIVKARCNITLNELRILCPIPSSSNIQHRLIDGVSTVKFTPASLARLSSYVHICNDEQRVVINDQSVESNLIYQQIMLLGLGIFETLYPIYVSFVNDTCTLHLHTGNSCCIREVESGSIVTPNRHAPAITSTPQNPFLYDHNPVPESQAPELYRREFRFNELNLDNEDPLGQILLLTRCVAKLMIESVVADYGHSSVKNDAIITYDNSVNWISETLGCDLRYLVKMLGYELCSALAYQMYYLRIRTKDCILLYIDQALQRIPGLQLANIAITLTHKEIFRRLSISGLIPAMNAPHLATCDFIQFTRQIIHRGASIYLTELESGEEPTYLLPNQLDGDLGPKAEQLLARRMCLMTLLYPSSRPLPLIRSLTPIEKCQVLTDFLLSSEHIEGDTYVVYSRMISLTIHPKIDSIVTNLYFLSRKILANIRSDPLIKSILEELYTQDLEFDQISAATSKDFCKDPLISNSLSFSVDLTSCGRSLSYIPELSIQDSPSGSSQFSLSQRQLRRHLFKSVGTSSTSWYKYAGLYSSEFFRGMPQGDALYLGEGSGAVMSFFEFVKPSHTIWYNSLFSSSQNPPQRNYGPSPTQFLRSTVYQNLDAGIPCKDGFVQQFCTLWNEVDDATDLLSDNCVNYIIDTVPALSCKLVVVEAEFERGLSWESVRIGLINCFILGCHSLMKGGRFVVKVNAIDTTRYHFVLSAMIHLFTSVNVYSCAYCNLEQKEVLVVGSATGSVNRHSVLREIIRIGRLIDQCMTLVPDQITTCIWKNCDDIAYRMSELCDKIIEGRRLITLTTTDSLLLQIGGTIITSYHDMTPSTTHLNSQDLARLITSVLDTLLKEVFNLLYSESISDSTLLLSPYNLSMQGKISTLATTTVRSLIPIWIQNGVRIKGSHLAMIITTIELGTINISKIMTTKEYITMTSTPKFIKRTFKIERVKWIFEQVSSIILSYPEIKYWIKYIGAAIKCSQEMSTPH</sequence>
<dbReference type="GO" id="GO:0030430">
    <property type="term" value="C:host cell cytoplasm"/>
    <property type="evidence" value="ECO:0007669"/>
    <property type="project" value="UniProtKB-SubCell"/>
</dbReference>
<dbReference type="PIRSF" id="PIRSF000830">
    <property type="entry name" value="RNA_pol_ParamyxoV"/>
    <property type="match status" value="1"/>
</dbReference>
<evidence type="ECO:0000256" key="2">
    <source>
        <dbReference type="ARBA" id="ARBA00007934"/>
    </source>
</evidence>
<dbReference type="InterPro" id="IPR026890">
    <property type="entry name" value="Mononeg_mRNAcap"/>
</dbReference>